<feature type="region of interest" description="Disordered" evidence="1">
    <location>
        <begin position="546"/>
        <end position="582"/>
    </location>
</feature>
<dbReference type="Proteomes" id="UP000295361">
    <property type="component" value="Unassembled WGS sequence"/>
</dbReference>
<reference evidence="2 3" key="1">
    <citation type="submission" date="2019-03" db="EMBL/GenBank/DDBJ databases">
        <title>Genomic Encyclopedia of Type Strains, Phase IV (KMG-IV): sequencing the most valuable type-strain genomes for metagenomic binning, comparative biology and taxonomic classification.</title>
        <authorList>
            <person name="Goeker M."/>
        </authorList>
    </citation>
    <scope>NUCLEOTIDE SEQUENCE [LARGE SCALE GENOMIC DNA]</scope>
    <source>
        <strain evidence="2 3">DSM 16998</strain>
    </source>
</reference>
<dbReference type="Gene3D" id="3.40.50.1820">
    <property type="entry name" value="alpha/beta hydrolase"/>
    <property type="match status" value="1"/>
</dbReference>
<evidence type="ECO:0000256" key="1">
    <source>
        <dbReference type="SAM" id="MobiDB-lite"/>
    </source>
</evidence>
<keyword evidence="2" id="KW-0121">Carboxypeptidase</keyword>
<keyword evidence="3" id="KW-1185">Reference proteome</keyword>
<gene>
    <name evidence="2" type="ORF">DES47_11181</name>
</gene>
<organism evidence="2 3">
    <name type="scientific">Roseateles toxinivorans</name>
    <dbReference type="NCBI Taxonomy" id="270368"/>
    <lineage>
        <taxon>Bacteria</taxon>
        <taxon>Pseudomonadati</taxon>
        <taxon>Pseudomonadota</taxon>
        <taxon>Betaproteobacteria</taxon>
        <taxon>Burkholderiales</taxon>
        <taxon>Sphaerotilaceae</taxon>
        <taxon>Roseateles</taxon>
    </lineage>
</organism>
<evidence type="ECO:0000313" key="2">
    <source>
        <dbReference type="EMBL" id="TDP61664.1"/>
    </source>
</evidence>
<evidence type="ECO:0000313" key="3">
    <source>
        <dbReference type="Proteomes" id="UP000295361"/>
    </source>
</evidence>
<keyword evidence="2" id="KW-0645">Protease</keyword>
<feature type="compositionally biased region" description="Pro residues" evidence="1">
    <location>
        <begin position="34"/>
        <end position="43"/>
    </location>
</feature>
<dbReference type="InterPro" id="IPR029058">
    <property type="entry name" value="AB_hydrolase_fold"/>
</dbReference>
<proteinExistence type="predicted"/>
<dbReference type="GO" id="GO:0006508">
    <property type="term" value="P:proteolysis"/>
    <property type="evidence" value="ECO:0007669"/>
    <property type="project" value="InterPro"/>
</dbReference>
<dbReference type="EMBL" id="SNXS01000011">
    <property type="protein sequence ID" value="TDP61664.1"/>
    <property type="molecule type" value="Genomic_DNA"/>
</dbReference>
<feature type="region of interest" description="Disordered" evidence="1">
    <location>
        <begin position="29"/>
        <end position="48"/>
    </location>
</feature>
<dbReference type="GO" id="GO:0004185">
    <property type="term" value="F:serine-type carboxypeptidase activity"/>
    <property type="evidence" value="ECO:0007669"/>
    <property type="project" value="InterPro"/>
</dbReference>
<dbReference type="Pfam" id="PF00450">
    <property type="entry name" value="Peptidase_S10"/>
    <property type="match status" value="1"/>
</dbReference>
<name>A0A4R6QGJ8_9BURK</name>
<protein>
    <submittedName>
        <fullName evidence="2">Carboxypeptidase C (Cathepsin A)</fullName>
    </submittedName>
</protein>
<comment type="caution">
    <text evidence="2">The sequence shown here is derived from an EMBL/GenBank/DDBJ whole genome shotgun (WGS) entry which is preliminary data.</text>
</comment>
<dbReference type="InterPro" id="IPR001563">
    <property type="entry name" value="Peptidase_S10"/>
</dbReference>
<dbReference type="InParanoid" id="A0A4R6QGJ8"/>
<dbReference type="AlphaFoldDB" id="A0A4R6QGJ8"/>
<feature type="compositionally biased region" description="Pro residues" evidence="1">
    <location>
        <begin position="562"/>
        <end position="577"/>
    </location>
</feature>
<accession>A0A4R6QGJ8</accession>
<dbReference type="SUPFAM" id="SSF53474">
    <property type="entry name" value="alpha/beta-Hydrolases"/>
    <property type="match status" value="1"/>
</dbReference>
<sequence length="596" mass="62251">MVGAASDNRWARIAGLALLLGLSACGGGGGGDATPPPDVPTPTVPGTLADPTSYSSSASASLASAVEAAATSTHSITLNGTAIAYTAKAGHLTAKAPGTGQDQASFFYVAYTADNQPAATRPITFFYNGGPGSASVWLHLGSYGPKRLATGMPSTSLPRPFALVDNAESLLDTSDLVFVNAVGSGLSQAIAPFSNRSFWGVDADAAVFRDFVQRYITVYARQASPKYLFGESYGGPRTAVLASLLEGAGVQLTGLVLQAPAMDYNSNCGVTGQATISCGGYLPSYAATGQHYQLARPLPTDLGAYMTQMRDFTASRYTPAVNALLQGNAVPAELPPLLSDYTGLALNHWQSSFNMQPGPYRSQLMPGTVIGRYDARVSAPVGSALASEGDPSSTVIGASFSSAIANYLRENLRYSNGSTYVLLSDAIESWDFRHAGKSLPDSIPDLGAALALNPRLRVLALNGYHDLATPFYQTEQDLARLNLPGRVLVRNYAGGHMTYLDDAARVASKADLVAFYRGTLAVAQAAGKGPTVRAQAAPALAAAGPVTAPPPDALQTPLRDPWVPPALRPLVPPPPPSQGQALQREIAARLHKLRER</sequence>
<keyword evidence="2" id="KW-0378">Hydrolase</keyword>